<feature type="compositionally biased region" description="Acidic residues" evidence="1">
    <location>
        <begin position="228"/>
        <end position="252"/>
    </location>
</feature>
<dbReference type="AlphaFoldDB" id="A0AAF3FD00"/>
<protein>
    <submittedName>
        <fullName evidence="3">Uncharacterized protein</fullName>
    </submittedName>
</protein>
<sequence>MIRLLFNTPVVVPITLCKGNFSGYDQLQLSDEPNECFIRDSKGRRRLRKIRDSSVPQLFLKTDTIREVMIVVKEVDVEKLTLRETSYSPFTPGGYLSSFLEKSLSKMGSVKTLNVHIDMMIENFKNICLPCPMEDLFFALEHLSGASFETFIQISLCCAEFNESDVFTRNFLISGMEKALKAAHQREAEGQFVVEPLEGYVDITVQKGNVEYSFAFFYYNPSICDATEDDVDEGNEENGENEENEKNEEDLDSLSSLKAPIAQCSLKTLGKRENDSPSLTPSKKSRLDEELKL</sequence>
<name>A0AAF3FD00_9BILA</name>
<evidence type="ECO:0000256" key="1">
    <source>
        <dbReference type="SAM" id="MobiDB-lite"/>
    </source>
</evidence>
<evidence type="ECO:0000313" key="2">
    <source>
        <dbReference type="Proteomes" id="UP000887575"/>
    </source>
</evidence>
<proteinExistence type="predicted"/>
<evidence type="ECO:0000313" key="3">
    <source>
        <dbReference type="WBParaSite" id="MBELARI_LOCUS4777"/>
    </source>
</evidence>
<keyword evidence="2" id="KW-1185">Reference proteome</keyword>
<dbReference type="Proteomes" id="UP000887575">
    <property type="component" value="Unassembled WGS sequence"/>
</dbReference>
<feature type="region of interest" description="Disordered" evidence="1">
    <location>
        <begin position="268"/>
        <end position="293"/>
    </location>
</feature>
<feature type="region of interest" description="Disordered" evidence="1">
    <location>
        <begin position="228"/>
        <end position="254"/>
    </location>
</feature>
<accession>A0AAF3FD00</accession>
<organism evidence="2 3">
    <name type="scientific">Mesorhabditis belari</name>
    <dbReference type="NCBI Taxonomy" id="2138241"/>
    <lineage>
        <taxon>Eukaryota</taxon>
        <taxon>Metazoa</taxon>
        <taxon>Ecdysozoa</taxon>
        <taxon>Nematoda</taxon>
        <taxon>Chromadorea</taxon>
        <taxon>Rhabditida</taxon>
        <taxon>Rhabditina</taxon>
        <taxon>Rhabditomorpha</taxon>
        <taxon>Rhabditoidea</taxon>
        <taxon>Rhabditidae</taxon>
        <taxon>Mesorhabditinae</taxon>
        <taxon>Mesorhabditis</taxon>
    </lineage>
</organism>
<reference evidence="3" key="1">
    <citation type="submission" date="2024-02" db="UniProtKB">
        <authorList>
            <consortium name="WormBaseParasite"/>
        </authorList>
    </citation>
    <scope>IDENTIFICATION</scope>
</reference>
<dbReference type="WBParaSite" id="MBELARI_LOCUS4777">
    <property type="protein sequence ID" value="MBELARI_LOCUS4777"/>
    <property type="gene ID" value="MBELARI_LOCUS4777"/>
</dbReference>